<comment type="caution">
    <text evidence="2">The sequence shown here is derived from an EMBL/GenBank/DDBJ whole genome shotgun (WGS) entry which is preliminary data.</text>
</comment>
<feature type="signal peptide" evidence="1">
    <location>
        <begin position="1"/>
        <end position="24"/>
    </location>
</feature>
<keyword evidence="3" id="KW-1185">Reference proteome</keyword>
<proteinExistence type="predicted"/>
<dbReference type="EMBL" id="SWJQ01000423">
    <property type="protein sequence ID" value="TRZ14617.1"/>
    <property type="molecule type" value="Genomic_DNA"/>
</dbReference>
<feature type="chain" id="PRO_5035474074" evidence="1">
    <location>
        <begin position="25"/>
        <end position="116"/>
    </location>
</feature>
<reference evidence="2" key="1">
    <citation type="submission" date="2019-04" db="EMBL/GenBank/DDBJ databases">
        <title>Genome assembly of Zosterops borbonicus 15179.</title>
        <authorList>
            <person name="Leroy T."/>
            <person name="Anselmetti Y."/>
            <person name="Tilak M.-K."/>
            <person name="Nabholz B."/>
        </authorList>
    </citation>
    <scope>NUCLEOTIDE SEQUENCE</scope>
    <source>
        <strain evidence="2">HGM_15179</strain>
        <tissue evidence="2">Muscle</tissue>
    </source>
</reference>
<dbReference type="Proteomes" id="UP000796761">
    <property type="component" value="Unassembled WGS sequence"/>
</dbReference>
<protein>
    <submittedName>
        <fullName evidence="2">Uncharacterized protein</fullName>
    </submittedName>
</protein>
<gene>
    <name evidence="2" type="ORF">HGM15179_012499</name>
</gene>
<keyword evidence="1" id="KW-0732">Signal</keyword>
<accession>A0A8K1GAI4</accession>
<evidence type="ECO:0000256" key="1">
    <source>
        <dbReference type="SAM" id="SignalP"/>
    </source>
</evidence>
<organism evidence="2 3">
    <name type="scientific">Zosterops borbonicus</name>
    <dbReference type="NCBI Taxonomy" id="364589"/>
    <lineage>
        <taxon>Eukaryota</taxon>
        <taxon>Metazoa</taxon>
        <taxon>Chordata</taxon>
        <taxon>Craniata</taxon>
        <taxon>Vertebrata</taxon>
        <taxon>Euteleostomi</taxon>
        <taxon>Archelosauria</taxon>
        <taxon>Archosauria</taxon>
        <taxon>Dinosauria</taxon>
        <taxon>Saurischia</taxon>
        <taxon>Theropoda</taxon>
        <taxon>Coelurosauria</taxon>
        <taxon>Aves</taxon>
        <taxon>Neognathae</taxon>
        <taxon>Neoaves</taxon>
        <taxon>Telluraves</taxon>
        <taxon>Australaves</taxon>
        <taxon>Passeriformes</taxon>
        <taxon>Sylvioidea</taxon>
        <taxon>Zosteropidae</taxon>
        <taxon>Zosterops</taxon>
    </lineage>
</organism>
<evidence type="ECO:0000313" key="2">
    <source>
        <dbReference type="EMBL" id="TRZ14617.1"/>
    </source>
</evidence>
<evidence type="ECO:0000313" key="3">
    <source>
        <dbReference type="Proteomes" id="UP000796761"/>
    </source>
</evidence>
<name>A0A8K1GAI4_9PASS</name>
<sequence>MGEPLWLWASAVLVILNISLPARTENIRIHQELQVKATACEPPKITSIKLKTRSGPGKLKMIACELQCFFGANFILNVEIPMVYQAGARPGFIPQAELLFAQRDELREQDDFGDNS</sequence>
<dbReference type="AlphaFoldDB" id="A0A8K1GAI4"/>